<protein>
    <submittedName>
        <fullName evidence="1">Uncharacterized protein</fullName>
    </submittedName>
</protein>
<dbReference type="Proteomes" id="UP000014730">
    <property type="component" value="Segment"/>
</dbReference>
<sequence>MASLAQLTAQIDILTQNVSDLNDTVAAILSNTIIVPNYVINASDPNVKVGDKVIGYGFPNINGGGNFMADVVSLPISTYANISNPIEW</sequence>
<organism evidence="1 2">
    <name type="scientific">Cellulophaga phage phi19:1</name>
    <dbReference type="NCBI Taxonomy" id="1327970"/>
    <lineage>
        <taxon>Viruses</taxon>
        <taxon>Duplodnaviria</taxon>
        <taxon>Heunggongvirae</taxon>
        <taxon>Uroviricota</taxon>
        <taxon>Caudoviricetes</taxon>
        <taxon>Assiduviridae</taxon>
        <taxon>Cellubavirus</taxon>
        <taxon>Cellubavirus phi19una</taxon>
    </lineage>
</organism>
<accession>R9ZW17</accession>
<dbReference type="KEGG" id="vg:16880908"/>
<name>R9ZW17_9CAUD</name>
<keyword evidence="2" id="KW-1185">Reference proteome</keyword>
<evidence type="ECO:0000313" key="1">
    <source>
        <dbReference type="EMBL" id="AGO47389.1"/>
    </source>
</evidence>
<reference evidence="2" key="2">
    <citation type="submission" date="2013-03" db="EMBL/GenBank/DDBJ databases">
        <title>The Cellulophaga phages: a novel, diverse, and globally ubiquitous model system.</title>
        <authorList>
            <person name="Holmfeldt K."/>
            <person name="Solonenko N."/>
            <person name="Shah M."/>
            <person name="Corrier K."/>
            <person name="Riemann L."/>
            <person name="VerBerkmoes N.C."/>
            <person name="Sullivan M.B."/>
        </authorList>
    </citation>
    <scope>NUCLEOTIDE SEQUENCE [LARGE SCALE GENOMIC DNA]</scope>
</reference>
<evidence type="ECO:0000313" key="2">
    <source>
        <dbReference type="Proteomes" id="UP000014730"/>
    </source>
</evidence>
<dbReference type="GeneID" id="16880908"/>
<proteinExistence type="predicted"/>
<dbReference type="EMBL" id="KC821607">
    <property type="protein sequence ID" value="AGO47389.1"/>
    <property type="molecule type" value="Genomic_DNA"/>
</dbReference>
<gene>
    <name evidence="1" type="ORF">Phi19:1_gp99</name>
</gene>
<reference evidence="1 2" key="1">
    <citation type="journal article" date="2013" name="Proc. Natl. Acad. Sci. U.S.A.">
        <title>Twelve previously unknown phage genera are ubiquitous in global oceans.</title>
        <authorList>
            <person name="Holmfeldt K."/>
            <person name="Solonenko N."/>
            <person name="Shah M."/>
            <person name="Corrier K."/>
            <person name="Riemann L."/>
            <person name="Verberkmoes N.C."/>
            <person name="Sullivan M.B."/>
        </authorList>
    </citation>
    <scope>NUCLEOTIDE SEQUENCE [LARGE SCALE GENOMIC DNA]</scope>
    <source>
        <strain evidence="1">Phi19:1</strain>
    </source>
</reference>
<dbReference type="RefSeq" id="YP_008241792.1">
    <property type="nucleotide sequence ID" value="NC_021799.1"/>
</dbReference>